<dbReference type="EMBL" id="QKNV01000145">
    <property type="protein sequence ID" value="PZA20775.1"/>
    <property type="molecule type" value="Genomic_DNA"/>
</dbReference>
<evidence type="ECO:0000259" key="2">
    <source>
        <dbReference type="Pfam" id="PF01979"/>
    </source>
</evidence>
<evidence type="ECO:0000313" key="6">
    <source>
        <dbReference type="Proteomes" id="UP000580718"/>
    </source>
</evidence>
<dbReference type="InterPro" id="IPR011059">
    <property type="entry name" value="Metal-dep_hydrolase_composite"/>
</dbReference>
<protein>
    <submittedName>
        <fullName evidence="4">Cytosine deaminase</fullName>
    </submittedName>
    <submittedName>
        <fullName evidence="3">Cytosine/adenosine deaminase-related metal-dependent hydrolase</fullName>
    </submittedName>
</protein>
<evidence type="ECO:0000256" key="1">
    <source>
        <dbReference type="ARBA" id="ARBA00022801"/>
    </source>
</evidence>
<dbReference type="OrthoDB" id="3189065at2"/>
<keyword evidence="5" id="KW-1185">Reference proteome</keyword>
<dbReference type="SUPFAM" id="SSF51556">
    <property type="entry name" value="Metallo-dependent hydrolases"/>
    <property type="match status" value="1"/>
</dbReference>
<dbReference type="RefSeq" id="WP_110552804.1">
    <property type="nucleotide sequence ID" value="NZ_JACIBU010000001.1"/>
</dbReference>
<reference evidence="4 5" key="1">
    <citation type="submission" date="2018-06" db="EMBL/GenBank/DDBJ databases">
        <title>Draft genome sequence of Modestobacter versicolor CP153-2.</title>
        <authorList>
            <person name="Gundlapally S.R."/>
        </authorList>
    </citation>
    <scope>NUCLEOTIDE SEQUENCE [LARGE SCALE GENOMIC DNA]</scope>
    <source>
        <strain evidence="4 5">CP153-2</strain>
    </source>
</reference>
<keyword evidence="1 3" id="KW-0378">Hydrolase</keyword>
<dbReference type="InterPro" id="IPR032466">
    <property type="entry name" value="Metal_Hydrolase"/>
</dbReference>
<dbReference type="Gene3D" id="3.20.20.140">
    <property type="entry name" value="Metal-dependent hydrolases"/>
    <property type="match status" value="1"/>
</dbReference>
<dbReference type="Pfam" id="PF01979">
    <property type="entry name" value="Amidohydro_1"/>
    <property type="match status" value="1"/>
</dbReference>
<comment type="caution">
    <text evidence="4">The sequence shown here is derived from an EMBL/GenBank/DDBJ whole genome shotgun (WGS) entry which is preliminary data.</text>
</comment>
<dbReference type="Proteomes" id="UP000580718">
    <property type="component" value="Unassembled WGS sequence"/>
</dbReference>
<dbReference type="GO" id="GO:0016810">
    <property type="term" value="F:hydrolase activity, acting on carbon-nitrogen (but not peptide) bonds"/>
    <property type="evidence" value="ECO:0007669"/>
    <property type="project" value="InterPro"/>
</dbReference>
<organism evidence="4 5">
    <name type="scientific">Modestobacter versicolor</name>
    <dbReference type="NCBI Taxonomy" id="429133"/>
    <lineage>
        <taxon>Bacteria</taxon>
        <taxon>Bacillati</taxon>
        <taxon>Actinomycetota</taxon>
        <taxon>Actinomycetes</taxon>
        <taxon>Geodermatophilales</taxon>
        <taxon>Geodermatophilaceae</taxon>
        <taxon>Modestobacter</taxon>
    </lineage>
</organism>
<sequence length="459" mass="49468">MTRLLVRNAVLLTLDPDRPDPFTGWFTVGDDGRLTAVEPGEPPAAVVAGLDAGHVLDARGALVGPGFVSAHSHLFTSGSRGLGMDQTLYGWIEAMTRYTAAADTEDIYWMTRHGAQDFLRNGITTAFDFSDAGLRFEKQSAGIARFDSALPDTQFQHAQLRAKVDAGLRHVHSVMLGQGDVDTDAALAQLDDVVALAATADPDLHLRLAISGTVQWAASRDAATLEVAAMRRHGLLNQPHFLENPNEVELQRSKFAWYADAGALGPDLVFGHFIQTTEEILQAAAAAGCGMSWQPMSNGRLASGVAQIPRIRELGMRVGMGLDDQSCTDVSDPWNNMRTALALLRATYHDPAAMPVRDVLALHTRGSAEVLGIDDHVGSLRVGRYADFLVVDPRDPDTGPVWDAHGTYVLACSLRNLHSVWVGGRQVADGATLCDPESAEVVAQVHERMARLRVEVDGS</sequence>
<dbReference type="InterPro" id="IPR006680">
    <property type="entry name" value="Amidohydro-rel"/>
</dbReference>
<dbReference type="EMBL" id="JACIBU010000001">
    <property type="protein sequence ID" value="MBB3676014.1"/>
    <property type="molecule type" value="Genomic_DNA"/>
</dbReference>
<evidence type="ECO:0000313" key="5">
    <source>
        <dbReference type="Proteomes" id="UP000247602"/>
    </source>
</evidence>
<dbReference type="PANTHER" id="PTHR43794:SF11">
    <property type="entry name" value="AMIDOHYDROLASE-RELATED DOMAIN-CONTAINING PROTEIN"/>
    <property type="match status" value="1"/>
</dbReference>
<proteinExistence type="predicted"/>
<dbReference type="PANTHER" id="PTHR43794">
    <property type="entry name" value="AMINOHYDROLASE SSNA-RELATED"/>
    <property type="match status" value="1"/>
</dbReference>
<dbReference type="SUPFAM" id="SSF51338">
    <property type="entry name" value="Composite domain of metallo-dependent hydrolases"/>
    <property type="match status" value="1"/>
</dbReference>
<reference evidence="3 6" key="2">
    <citation type="submission" date="2020-08" db="EMBL/GenBank/DDBJ databases">
        <title>Sequencing the genomes of 1000 actinobacteria strains.</title>
        <authorList>
            <person name="Klenk H.-P."/>
        </authorList>
    </citation>
    <scope>NUCLEOTIDE SEQUENCE [LARGE SCALE GENOMIC DNA]</scope>
    <source>
        <strain evidence="3 6">DSM 16678</strain>
    </source>
</reference>
<feature type="domain" description="Amidohydrolase-related" evidence="2">
    <location>
        <begin position="63"/>
        <end position="427"/>
    </location>
</feature>
<dbReference type="Proteomes" id="UP000247602">
    <property type="component" value="Unassembled WGS sequence"/>
</dbReference>
<name>A0A323V7J3_9ACTN</name>
<gene>
    <name evidence="4" type="ORF">DMO24_13730</name>
    <name evidence="3" type="ORF">FHX36_001749</name>
</gene>
<evidence type="ECO:0000313" key="3">
    <source>
        <dbReference type="EMBL" id="MBB3676014.1"/>
    </source>
</evidence>
<dbReference type="AlphaFoldDB" id="A0A323V7J3"/>
<accession>A0A323V7J3</accession>
<dbReference type="InterPro" id="IPR050287">
    <property type="entry name" value="MTA/SAH_deaminase"/>
</dbReference>
<dbReference type="Gene3D" id="2.30.40.10">
    <property type="entry name" value="Urease, subunit C, domain 1"/>
    <property type="match status" value="1"/>
</dbReference>
<evidence type="ECO:0000313" key="4">
    <source>
        <dbReference type="EMBL" id="PZA20775.1"/>
    </source>
</evidence>